<dbReference type="GeneID" id="101860185"/>
<accession>A0ABM0JWJ7</accession>
<dbReference type="Proteomes" id="UP000694888">
    <property type="component" value="Unplaced"/>
</dbReference>
<organism evidence="1 2">
    <name type="scientific">Aplysia californica</name>
    <name type="common">California sea hare</name>
    <dbReference type="NCBI Taxonomy" id="6500"/>
    <lineage>
        <taxon>Eukaryota</taxon>
        <taxon>Metazoa</taxon>
        <taxon>Spiralia</taxon>
        <taxon>Lophotrochozoa</taxon>
        <taxon>Mollusca</taxon>
        <taxon>Gastropoda</taxon>
        <taxon>Heterobranchia</taxon>
        <taxon>Euthyneura</taxon>
        <taxon>Tectipleura</taxon>
        <taxon>Aplysiida</taxon>
        <taxon>Aplysioidea</taxon>
        <taxon>Aplysiidae</taxon>
        <taxon>Aplysia</taxon>
    </lineage>
</organism>
<gene>
    <name evidence="2" type="primary">LOC101860185</name>
</gene>
<dbReference type="PANTHER" id="PTHR31630">
    <property type="entry name" value="PHYTANOYL-COA DIOXYGENASE-RELATED-RELATED"/>
    <property type="match status" value="1"/>
</dbReference>
<dbReference type="Gene3D" id="2.60.120.620">
    <property type="entry name" value="q2cbj1_9rhob like domain"/>
    <property type="match status" value="1"/>
</dbReference>
<evidence type="ECO:0000313" key="2">
    <source>
        <dbReference type="RefSeq" id="XP_005103200.1"/>
    </source>
</evidence>
<reference evidence="2" key="1">
    <citation type="submission" date="2025-08" db="UniProtKB">
        <authorList>
            <consortium name="RefSeq"/>
        </authorList>
    </citation>
    <scope>IDENTIFICATION</scope>
</reference>
<dbReference type="RefSeq" id="XP_005103200.1">
    <property type="nucleotide sequence ID" value="XM_005103143.3"/>
</dbReference>
<proteinExistence type="predicted"/>
<evidence type="ECO:0000313" key="1">
    <source>
        <dbReference type="Proteomes" id="UP000694888"/>
    </source>
</evidence>
<dbReference type="PANTHER" id="PTHR31630:SF6">
    <property type="entry name" value="PHYTANOYL-COA DIOXYGENASE-RELATED"/>
    <property type="match status" value="1"/>
</dbReference>
<dbReference type="SUPFAM" id="SSF51197">
    <property type="entry name" value="Clavaminate synthase-like"/>
    <property type="match status" value="1"/>
</dbReference>
<sequence>MSFTQEHRAQLESRGWTVVPAVVSEADCDRHQAYFRKWLSGFQQYPQSRNSLIWNYKSGYLAPVWEVRLAAKDTFAQIWGTSRLLTSIDAIGLGRPPESSGETFWEPKGVKFRSNQTAEREGLHAYQGNVNLEHCETDDWTYEVLEGSHKLYDNFMESSQQWHCTCLKPEHIAWFEEKGCSRKRVTCPKGGMLVCDARLFRADARPTRGRANSGRWRFLIFVCMTPASWATDSDLAVKRKAYENLMLTTHWPSQKILLFPDDIDKKEASDPYPEFTLPELACTDEAKKLAGVMEYNDNEKDSEFRPTWNEDKWGAFIDEFLTMQLTVNKKKK</sequence>
<name>A0ABM0JWJ7_APLCA</name>
<keyword evidence="1" id="KW-1185">Reference proteome</keyword>
<protein>
    <submittedName>
        <fullName evidence="2">Uncharacterized protein LOC101860185</fullName>
    </submittedName>
</protein>